<accession>A0ABM8ISW1</accession>
<evidence type="ECO:0000313" key="2">
    <source>
        <dbReference type="Proteomes" id="UP001341135"/>
    </source>
</evidence>
<name>A0ABM8ISW1_9CREN</name>
<proteinExistence type="predicted"/>
<evidence type="ECO:0000313" key="1">
    <source>
        <dbReference type="EMBL" id="BES80651.1"/>
    </source>
</evidence>
<gene>
    <name evidence="1" type="ORF">PABY_02180</name>
</gene>
<sequence>MSADCRRCRFFIPLERMDHDSIVRAEKWLQWMQKNGKRQGHRILGWCGRYERPVTYYVGRCTGFSPYADRPAVKSILDYLRGS</sequence>
<reference evidence="1 2" key="1">
    <citation type="submission" date="2023-09" db="EMBL/GenBank/DDBJ databases">
        <title>Pyrofollis japonicus gen. nov. sp. nov., a novel member of the family Pyrodictiaceae isolated from the Iheya North hydrothermal field.</title>
        <authorList>
            <person name="Miyazaki U."/>
            <person name="Sanari M."/>
            <person name="Tame A."/>
            <person name="Kitajima M."/>
            <person name="Okamoto A."/>
            <person name="Sawayama S."/>
            <person name="Miyazaki J."/>
            <person name="Takai K."/>
            <person name="Nakagawa S."/>
        </authorList>
    </citation>
    <scope>NUCLEOTIDE SEQUENCE [LARGE SCALE GENOMIC DNA]</scope>
    <source>
        <strain evidence="1 2">AV2</strain>
    </source>
</reference>
<dbReference type="GeneID" id="89288246"/>
<dbReference type="Proteomes" id="UP001341135">
    <property type="component" value="Chromosome"/>
</dbReference>
<keyword evidence="2" id="KW-1185">Reference proteome</keyword>
<dbReference type="EMBL" id="AP028907">
    <property type="protein sequence ID" value="BES80651.1"/>
    <property type="molecule type" value="Genomic_DNA"/>
</dbReference>
<organism evidence="1 2">
    <name type="scientific">Pyrodictium abyssi</name>
    <dbReference type="NCBI Taxonomy" id="54256"/>
    <lineage>
        <taxon>Archaea</taxon>
        <taxon>Thermoproteota</taxon>
        <taxon>Thermoprotei</taxon>
        <taxon>Desulfurococcales</taxon>
        <taxon>Pyrodictiaceae</taxon>
        <taxon>Pyrodictium</taxon>
    </lineage>
</organism>
<protein>
    <submittedName>
        <fullName evidence="1">Uncharacterized protein</fullName>
    </submittedName>
</protein>
<dbReference type="RefSeq" id="WP_338251079.1">
    <property type="nucleotide sequence ID" value="NZ_AP028907.1"/>
</dbReference>